<keyword evidence="4" id="KW-0805">Transcription regulation</keyword>
<feature type="region of interest" description="Disordered" evidence="13">
    <location>
        <begin position="656"/>
        <end position="724"/>
    </location>
</feature>
<feature type="region of interest" description="Disordered" evidence="13">
    <location>
        <begin position="902"/>
        <end position="967"/>
    </location>
</feature>
<keyword evidence="8" id="KW-0804">Transcription</keyword>
<dbReference type="GO" id="GO:0005634">
    <property type="term" value="C:nucleus"/>
    <property type="evidence" value="ECO:0007669"/>
    <property type="project" value="UniProtKB-SubCell"/>
</dbReference>
<dbReference type="PANTHER" id="PTHR15885">
    <property type="entry name" value="COILED-COIL DOMAIN-CONTAINING PROTEIN 174"/>
    <property type="match status" value="1"/>
</dbReference>
<comment type="subcellular location">
    <subcellularLocation>
        <location evidence="1">Nucleus</location>
    </subcellularLocation>
</comment>
<evidence type="ECO:0000256" key="4">
    <source>
        <dbReference type="ARBA" id="ARBA00023015"/>
    </source>
</evidence>
<feature type="compositionally biased region" description="Basic and acidic residues" evidence="13">
    <location>
        <begin position="925"/>
        <end position="937"/>
    </location>
</feature>
<evidence type="ECO:0000256" key="6">
    <source>
        <dbReference type="ARBA" id="ARBA00023125"/>
    </source>
</evidence>
<evidence type="ECO:0000256" key="1">
    <source>
        <dbReference type="ARBA" id="ARBA00004123"/>
    </source>
</evidence>
<keyword evidence="7" id="KW-0010">Activator</keyword>
<feature type="region of interest" description="Disordered" evidence="13">
    <location>
        <begin position="1"/>
        <end position="23"/>
    </location>
</feature>
<feature type="region of interest" description="Disordered" evidence="13">
    <location>
        <begin position="218"/>
        <end position="332"/>
    </location>
</feature>
<keyword evidence="6" id="KW-0238">DNA-binding</keyword>
<dbReference type="HOGENOM" id="CLU_294593_0_0_1"/>
<feature type="domain" description="BZIP" evidence="14">
    <location>
        <begin position="978"/>
        <end position="1012"/>
    </location>
</feature>
<evidence type="ECO:0000259" key="14">
    <source>
        <dbReference type="PROSITE" id="PS50217"/>
    </source>
</evidence>
<dbReference type="FunFam" id="3.30.160.60:FF:001491">
    <property type="entry name" value="Cross-pathway control protein A"/>
    <property type="match status" value="1"/>
</dbReference>
<evidence type="ECO:0000256" key="9">
    <source>
        <dbReference type="ARBA" id="ARBA00023242"/>
    </source>
</evidence>
<feature type="compositionally biased region" description="Basic and acidic residues" evidence="13">
    <location>
        <begin position="903"/>
        <end position="914"/>
    </location>
</feature>
<dbReference type="GO" id="GO:0003700">
    <property type="term" value="F:DNA-binding transcription factor activity"/>
    <property type="evidence" value="ECO:0007669"/>
    <property type="project" value="InterPro"/>
</dbReference>
<dbReference type="PROSITE" id="PS50217">
    <property type="entry name" value="BZIP"/>
    <property type="match status" value="1"/>
</dbReference>
<evidence type="ECO:0000256" key="8">
    <source>
        <dbReference type="ARBA" id="ARBA00023163"/>
    </source>
</evidence>
<evidence type="ECO:0000256" key="2">
    <source>
        <dbReference type="ARBA" id="ARBA00011195"/>
    </source>
</evidence>
<dbReference type="OrthoDB" id="5419235at2759"/>
<protein>
    <recommendedName>
        <fullName evidence="11">Cross-pathway control protein 1</fullName>
    </recommendedName>
</protein>
<evidence type="ECO:0000256" key="11">
    <source>
        <dbReference type="ARBA" id="ARBA00073680"/>
    </source>
</evidence>
<dbReference type="Gene3D" id="3.30.160.60">
    <property type="entry name" value="Classic Zinc Finger"/>
    <property type="match status" value="1"/>
</dbReference>
<reference evidence="15 16" key="1">
    <citation type="journal article" date="2014" name="BMC Genomics">
        <title>Comparative genome sequencing reveals chemotype-specific gene clusters in the toxigenic black mold Stachybotrys.</title>
        <authorList>
            <person name="Semeiks J."/>
            <person name="Borek D."/>
            <person name="Otwinowski Z."/>
            <person name="Grishin N.V."/>
        </authorList>
    </citation>
    <scope>NUCLEOTIDE SEQUENCE [LARGE SCALE GENOMIC DNA]</scope>
    <source>
        <strain evidence="16">CBS 109288 / IBT 7711</strain>
    </source>
</reference>
<dbReference type="InterPro" id="IPR046347">
    <property type="entry name" value="bZIP_sf"/>
</dbReference>
<dbReference type="CDD" id="cd12193">
    <property type="entry name" value="bZIP_GCN4"/>
    <property type="match status" value="1"/>
</dbReference>
<feature type="region of interest" description="Disordered" evidence="13">
    <location>
        <begin position="35"/>
        <end position="103"/>
    </location>
</feature>
<feature type="compositionally biased region" description="Basic and acidic residues" evidence="13">
    <location>
        <begin position="256"/>
        <end position="304"/>
    </location>
</feature>
<dbReference type="EMBL" id="KL648424">
    <property type="protein sequence ID" value="KEY70757.1"/>
    <property type="molecule type" value="Genomic_DNA"/>
</dbReference>
<dbReference type="PANTHER" id="PTHR15885:SF1">
    <property type="entry name" value="COILED-COIL DOMAIN-CONTAINING PROTEIN 174"/>
    <property type="match status" value="1"/>
</dbReference>
<dbReference type="AlphaFoldDB" id="A0A084AZM8"/>
<feature type="coiled-coil region" evidence="12">
    <location>
        <begin position="990"/>
        <end position="1017"/>
    </location>
</feature>
<feature type="region of interest" description="Disordered" evidence="13">
    <location>
        <begin position="132"/>
        <end position="182"/>
    </location>
</feature>
<dbReference type="GO" id="GO:0008652">
    <property type="term" value="P:amino acid biosynthetic process"/>
    <property type="evidence" value="ECO:0007669"/>
    <property type="project" value="UniProtKB-KW"/>
</dbReference>
<evidence type="ECO:0000256" key="10">
    <source>
        <dbReference type="ARBA" id="ARBA00061302"/>
    </source>
</evidence>
<keyword evidence="3" id="KW-0028">Amino-acid biosynthesis</keyword>
<evidence type="ECO:0000256" key="5">
    <source>
        <dbReference type="ARBA" id="ARBA00023054"/>
    </source>
</evidence>
<feature type="compositionally biased region" description="Basic and acidic residues" evidence="13">
    <location>
        <begin position="68"/>
        <end position="103"/>
    </location>
</feature>
<dbReference type="SUPFAM" id="SSF57959">
    <property type="entry name" value="Leucine zipper domain"/>
    <property type="match status" value="1"/>
</dbReference>
<feature type="region of interest" description="Disordered" evidence="13">
    <location>
        <begin position="565"/>
        <end position="601"/>
    </location>
</feature>
<dbReference type="GO" id="GO:0003677">
    <property type="term" value="F:DNA binding"/>
    <property type="evidence" value="ECO:0007669"/>
    <property type="project" value="UniProtKB-KW"/>
</dbReference>
<keyword evidence="16" id="KW-1185">Reference proteome</keyword>
<organism evidence="15 16">
    <name type="scientific">Stachybotrys chartarum (strain CBS 109288 / IBT 7711)</name>
    <name type="common">Toxic black mold</name>
    <name type="synonym">Stilbospora chartarum</name>
    <dbReference type="NCBI Taxonomy" id="1280523"/>
    <lineage>
        <taxon>Eukaryota</taxon>
        <taxon>Fungi</taxon>
        <taxon>Dikarya</taxon>
        <taxon>Ascomycota</taxon>
        <taxon>Pezizomycotina</taxon>
        <taxon>Sordariomycetes</taxon>
        <taxon>Hypocreomycetidae</taxon>
        <taxon>Hypocreales</taxon>
        <taxon>Stachybotryaceae</taxon>
        <taxon>Stachybotrys</taxon>
    </lineage>
</organism>
<sequence length="1025" mass="112669">MPQDPNLYGQRPSKKARRDAALPSSLDFTAQLTSLMSNSSRPGPAVGKTRAPKQSKEDVFNNKPSKRERKEDDKKLSLKEVHGTEEETQQLERSRRRMEDKARRYAAMKRGDYVPQENEAAPLVDFDRKWAETAEKEDYSDNTSDDEDEDDGEMVEYEDEFGRLRRGTKADMERMQRQARRGLLGAEELERMSARPAAPTKLIYGDTVQSMAFNPEDADKMEELARKRDRSATPPEQRHYDADWEIRTKGTGFYKFSKDEATRSQEMEALEEERRKTEQQRQAREAQKEARRKEIEQRRQDMAARRAKRQADSFLEGTSTGEGNGGGTQKRDALMGWPPIVVVAGPQTAAYHVVLAGTDHIRRRAPDGQALPGVRICTLGERQGLVISIDQSIRGVQQTTHGAVFVPKRSVAAFSSCRTACLVISAALGLDLDQPTERVPVPVPSHVCASETRSFEATLPPPPPPPPARMLRRMQDPTYTHACVAECAVGNCMRGLGHGCANRASSVWLHWPSPMKPQGSGLGSMEGLAPTELLGLNGLARAVASPATLVLHSKTVPPKQALLHASRPPSRITGPARPKAVGAKKCDSQPGPHRHRKGALDTSGRRAQGFFFFFAGGDINRKWASGTWRCLFSSSSATTATISGLDFPVFTTDPQSSWLPNSAQNLPAPSAHQNTPENTQQDFVLFDSPQPRPHPNPSALLSTSQRRHSSHHNHRQQYPTSSNTVHNHRVAQLLKAIGHPALSTVNANRVANNNHLYSPSSAPLSAAALNQHSRPSRPPVPLFSQSTGNVPQTAKMMNAADVDLDDFTYEGGASTAFSSPAIPTVFDFGSAPSSNMGTVSPQDLLLQEPFMSAPNSSALTALTSPSIYNESPEFDGFNVSPNFGSADFDGSADAWYPLFPQSEESKPVEPRMEDSPALTCDEIDSADRSPVEGDRRKSGTSPSGGVRHSSVAGVNARKRDKPLPPIIVEDPGDVVAMKRARNTLAARKSRERKAQRFEELEERIAKLEEERDHWKKIALAQSGAQ</sequence>
<comment type="subunit">
    <text evidence="2">Binds DNA as a dimer.</text>
</comment>
<evidence type="ECO:0000313" key="15">
    <source>
        <dbReference type="EMBL" id="KEY70757.1"/>
    </source>
</evidence>
<feature type="compositionally biased region" description="Acidic residues" evidence="13">
    <location>
        <begin position="140"/>
        <end position="159"/>
    </location>
</feature>
<dbReference type="Proteomes" id="UP000028045">
    <property type="component" value="Unassembled WGS sequence"/>
</dbReference>
<evidence type="ECO:0000256" key="12">
    <source>
        <dbReference type="SAM" id="Coils"/>
    </source>
</evidence>
<gene>
    <name evidence="15" type="ORF">S7711_03252</name>
</gene>
<feature type="compositionally biased region" description="Polar residues" evidence="13">
    <location>
        <begin position="656"/>
        <end position="682"/>
    </location>
</feature>
<keyword evidence="9" id="KW-0539">Nucleus</keyword>
<name>A0A084AZM8_STACB</name>
<feature type="compositionally biased region" description="Basic and acidic residues" evidence="13">
    <location>
        <begin position="236"/>
        <end position="248"/>
    </location>
</feature>
<dbReference type="InterPro" id="IPR004827">
    <property type="entry name" value="bZIP"/>
</dbReference>
<keyword evidence="5 12" id="KW-0175">Coiled coil</keyword>
<accession>A0A084AZM8</accession>
<evidence type="ECO:0000256" key="13">
    <source>
        <dbReference type="SAM" id="MobiDB-lite"/>
    </source>
</evidence>
<proteinExistence type="inferred from homology"/>
<evidence type="ECO:0000313" key="16">
    <source>
        <dbReference type="Proteomes" id="UP000028045"/>
    </source>
</evidence>
<dbReference type="PROSITE" id="PS00036">
    <property type="entry name" value="BZIP_BASIC"/>
    <property type="match status" value="1"/>
</dbReference>
<feature type="compositionally biased region" description="Basic residues" evidence="13">
    <location>
        <begin position="705"/>
        <end position="715"/>
    </location>
</feature>
<dbReference type="Pfam" id="PF13300">
    <property type="entry name" value="DUF4078"/>
    <property type="match status" value="1"/>
</dbReference>
<evidence type="ECO:0000256" key="3">
    <source>
        <dbReference type="ARBA" id="ARBA00022605"/>
    </source>
</evidence>
<comment type="similarity">
    <text evidence="10">Belongs to the bZIP family. GCN4 subfamily.</text>
</comment>
<evidence type="ECO:0000256" key="7">
    <source>
        <dbReference type="ARBA" id="ARBA00023159"/>
    </source>
</evidence>
<dbReference type="InterPro" id="IPR025066">
    <property type="entry name" value="CCDC174-like"/>
</dbReference>
<feature type="compositionally biased region" description="Basic and acidic residues" evidence="13">
    <location>
        <begin position="160"/>
        <end position="176"/>
    </location>
</feature>